<evidence type="ECO:0000313" key="2">
    <source>
        <dbReference type="EMBL" id="MBF6228573.1"/>
    </source>
</evidence>
<dbReference type="Proteomes" id="UP000807309">
    <property type="component" value="Unassembled WGS sequence"/>
</dbReference>
<reference evidence="2 3" key="1">
    <citation type="submission" date="2020-10" db="EMBL/GenBank/DDBJ databases">
        <title>Identification of Nocardia species via Next-generation sequencing and recognition of intraspecies genetic diversity.</title>
        <authorList>
            <person name="Li P."/>
            <person name="Li P."/>
            <person name="Lu B."/>
        </authorList>
    </citation>
    <scope>NUCLEOTIDE SEQUENCE [LARGE SCALE GENOMIC DNA]</scope>
    <source>
        <strain evidence="2 3">N-11</strain>
    </source>
</reference>
<evidence type="ECO:0000256" key="1">
    <source>
        <dbReference type="SAM" id="SignalP"/>
    </source>
</evidence>
<name>A0ABS0CGF2_9NOCA</name>
<feature type="signal peptide" evidence="1">
    <location>
        <begin position="1"/>
        <end position="25"/>
    </location>
</feature>
<sequence length="245" mass="24634">MMNRKHSRTLAAIIAVVVAATSSFAVSHTVAGAEPGEVGTRGLHLIASVDYNNVVPGGDIALGVPFAHAVKVSGDFSVVSDGAAAMRGGQIVAGYLIGCAVDISDGISVSIAGAVGAGVEFTPGIVIELGGIDFGGFNEFGMLEELPVIVAPVIALGADTTFGVNGELGGEITVNLAPGSVTAAVIAEADLDEESTFPFTFAHSNTPLNVNGCLSPASAMPFITVRAEARNGIAQTTGYGPQFVF</sequence>
<keyword evidence="1" id="KW-0732">Signal</keyword>
<gene>
    <name evidence="2" type="ORF">IU470_26130</name>
</gene>
<accession>A0ABS0CGF2</accession>
<dbReference type="EMBL" id="JADLRE010000023">
    <property type="protein sequence ID" value="MBF6228573.1"/>
    <property type="molecule type" value="Genomic_DNA"/>
</dbReference>
<organism evidence="2 3">
    <name type="scientific">Nocardia abscessus</name>
    <dbReference type="NCBI Taxonomy" id="120957"/>
    <lineage>
        <taxon>Bacteria</taxon>
        <taxon>Bacillati</taxon>
        <taxon>Actinomycetota</taxon>
        <taxon>Actinomycetes</taxon>
        <taxon>Mycobacteriales</taxon>
        <taxon>Nocardiaceae</taxon>
        <taxon>Nocardia</taxon>
    </lineage>
</organism>
<dbReference type="InterPro" id="IPR015286">
    <property type="entry name" value="Porin_fam_mycobact-type"/>
</dbReference>
<comment type="caution">
    <text evidence="2">The sequence shown here is derived from an EMBL/GenBank/DDBJ whole genome shotgun (WGS) entry which is preliminary data.</text>
</comment>
<evidence type="ECO:0000313" key="3">
    <source>
        <dbReference type="Proteomes" id="UP000807309"/>
    </source>
</evidence>
<dbReference type="Pfam" id="PF09203">
    <property type="entry name" value="MspA"/>
    <property type="match status" value="1"/>
</dbReference>
<keyword evidence="3" id="KW-1185">Reference proteome</keyword>
<feature type="chain" id="PRO_5045087939" evidence="1">
    <location>
        <begin position="26"/>
        <end position="245"/>
    </location>
</feature>
<protein>
    <submittedName>
        <fullName evidence="2">MspA family porin</fullName>
    </submittedName>
</protein>
<proteinExistence type="predicted"/>